<dbReference type="PROSITE" id="PS51186">
    <property type="entry name" value="GNAT"/>
    <property type="match status" value="1"/>
</dbReference>
<dbReference type="Proteomes" id="UP000501747">
    <property type="component" value="Chromosome"/>
</dbReference>
<reference evidence="4 5" key="1">
    <citation type="submission" date="2020-03" db="EMBL/GenBank/DDBJ databases">
        <title>Vagococcus sp. nov., isolated from beetles.</title>
        <authorList>
            <person name="Hyun D.-W."/>
            <person name="Bae J.-W."/>
        </authorList>
    </citation>
    <scope>NUCLEOTIDE SEQUENCE [LARGE SCALE GENOMIC DNA]</scope>
    <source>
        <strain evidence="4 5">HDW17B</strain>
    </source>
</reference>
<gene>
    <name evidence="4" type="ORF">G7082_08650</name>
</gene>
<feature type="domain" description="N-acetyltransferase" evidence="3">
    <location>
        <begin position="1"/>
        <end position="158"/>
    </location>
</feature>
<organism evidence="4 5">
    <name type="scientific">Vagococcus hydrophili</name>
    <dbReference type="NCBI Taxonomy" id="2714947"/>
    <lineage>
        <taxon>Bacteria</taxon>
        <taxon>Bacillati</taxon>
        <taxon>Bacillota</taxon>
        <taxon>Bacilli</taxon>
        <taxon>Lactobacillales</taxon>
        <taxon>Enterococcaceae</taxon>
        <taxon>Vagococcus</taxon>
    </lineage>
</organism>
<dbReference type="PANTHER" id="PTHR43420">
    <property type="entry name" value="ACETYLTRANSFERASE"/>
    <property type="match status" value="1"/>
</dbReference>
<keyword evidence="5" id="KW-1185">Reference proteome</keyword>
<dbReference type="InterPro" id="IPR016181">
    <property type="entry name" value="Acyl_CoA_acyltransferase"/>
</dbReference>
<dbReference type="Pfam" id="PF00583">
    <property type="entry name" value="Acetyltransf_1"/>
    <property type="match status" value="1"/>
</dbReference>
<evidence type="ECO:0000313" key="5">
    <source>
        <dbReference type="Proteomes" id="UP000501747"/>
    </source>
</evidence>
<keyword evidence="2" id="KW-0012">Acyltransferase</keyword>
<dbReference type="Gene3D" id="3.40.630.30">
    <property type="match status" value="1"/>
</dbReference>
<dbReference type="KEGG" id="vhy:G7082_08650"/>
<dbReference type="EMBL" id="CP049887">
    <property type="protein sequence ID" value="QIL48563.1"/>
    <property type="molecule type" value="Genomic_DNA"/>
</dbReference>
<dbReference type="CDD" id="cd04301">
    <property type="entry name" value="NAT_SF"/>
    <property type="match status" value="1"/>
</dbReference>
<dbReference type="RefSeq" id="WP_166034701.1">
    <property type="nucleotide sequence ID" value="NZ_CP049887.1"/>
</dbReference>
<dbReference type="SUPFAM" id="SSF55729">
    <property type="entry name" value="Acyl-CoA N-acyltransferases (Nat)"/>
    <property type="match status" value="1"/>
</dbReference>
<dbReference type="InterPro" id="IPR000182">
    <property type="entry name" value="GNAT_dom"/>
</dbReference>
<dbReference type="InterPro" id="IPR050680">
    <property type="entry name" value="YpeA/RimI_acetyltransf"/>
</dbReference>
<dbReference type="GO" id="GO:0016747">
    <property type="term" value="F:acyltransferase activity, transferring groups other than amino-acyl groups"/>
    <property type="evidence" value="ECO:0007669"/>
    <property type="project" value="InterPro"/>
</dbReference>
<proteinExistence type="predicted"/>
<evidence type="ECO:0000256" key="2">
    <source>
        <dbReference type="ARBA" id="ARBA00023315"/>
    </source>
</evidence>
<accession>A0A6G8AUH0</accession>
<dbReference type="AlphaFoldDB" id="A0A6G8AUH0"/>
<protein>
    <submittedName>
        <fullName evidence="4">GNAT family N-acetyltransferase</fullName>
    </submittedName>
</protein>
<name>A0A6G8AUH0_9ENTE</name>
<evidence type="ECO:0000256" key="1">
    <source>
        <dbReference type="ARBA" id="ARBA00022679"/>
    </source>
</evidence>
<evidence type="ECO:0000313" key="4">
    <source>
        <dbReference type="EMBL" id="QIL48563.1"/>
    </source>
</evidence>
<keyword evidence="1 4" id="KW-0808">Transferase</keyword>
<sequence length="272" mass="31222">MIKSYKQVSAEERTQVWNESFSGYQTSMNMTEEQLDNRLKHLQLCEDSSFIIYEDNKPAGITLYGDKIINNQKIAWVGGLAVHPDFRKNGIGVSLLNQVEEIAKKSDVETITLEVITENMGALKLYEKNGYEAKRKVSVLEGELPAGNDDRLMFDRIQTVQDDDHITIPWQNRKQHGHQVFLINTKEQGTVGEMVCDFDEENDTLIIYQLSLLETKRLQEVLVALKQKFGAKKFKALNLLADSYEVGLLKDYGFEVTMERFQMEKDLLKQSS</sequence>
<evidence type="ECO:0000259" key="3">
    <source>
        <dbReference type="PROSITE" id="PS51186"/>
    </source>
</evidence>